<evidence type="ECO:0000256" key="5">
    <source>
        <dbReference type="PROSITE-ProRule" id="PRU01023"/>
    </source>
</evidence>
<name>A0A422PQ12_9TRYP</name>
<dbReference type="SUPFAM" id="SSF53335">
    <property type="entry name" value="S-adenosyl-L-methionine-dependent methyltransferases"/>
    <property type="match status" value="1"/>
</dbReference>
<keyword evidence="3 5" id="KW-0949">S-adenosyl-L-methionine</keyword>
<dbReference type="PANTHER" id="PTHR22807">
    <property type="entry name" value="NOP2 YEAST -RELATED NOL1/NOP2/FMU SUN DOMAIN-CONTAINING"/>
    <property type="match status" value="1"/>
</dbReference>
<dbReference type="GO" id="GO:0008173">
    <property type="term" value="F:RNA methyltransferase activity"/>
    <property type="evidence" value="ECO:0007669"/>
    <property type="project" value="InterPro"/>
</dbReference>
<dbReference type="RefSeq" id="XP_029228989.1">
    <property type="nucleotide sequence ID" value="XM_029370985.1"/>
</dbReference>
<dbReference type="Gene3D" id="3.40.50.150">
    <property type="entry name" value="Vaccinia Virus protein VP39"/>
    <property type="match status" value="1"/>
</dbReference>
<organism evidence="7 8">
    <name type="scientific">Trypanosoma conorhini</name>
    <dbReference type="NCBI Taxonomy" id="83891"/>
    <lineage>
        <taxon>Eukaryota</taxon>
        <taxon>Discoba</taxon>
        <taxon>Euglenozoa</taxon>
        <taxon>Kinetoplastea</taxon>
        <taxon>Metakinetoplastina</taxon>
        <taxon>Trypanosomatida</taxon>
        <taxon>Trypanosomatidae</taxon>
        <taxon>Trypanosoma</taxon>
    </lineage>
</organism>
<reference evidence="7 8" key="1">
    <citation type="journal article" date="2018" name="BMC Genomics">
        <title>Genomic comparison of Trypanosoma conorhini and Trypanosoma rangeli to Trypanosoma cruzi strains of high and low virulence.</title>
        <authorList>
            <person name="Bradwell K.R."/>
            <person name="Koparde V.N."/>
            <person name="Matveyev A.V."/>
            <person name="Serrano M.G."/>
            <person name="Alves J.M."/>
            <person name="Parikh H."/>
            <person name="Huang B."/>
            <person name="Lee V."/>
            <person name="Espinosa-Alvarez O."/>
            <person name="Ortiz P.A."/>
            <person name="Costa-Martins A.G."/>
            <person name="Teixeira M.M."/>
            <person name="Buck G.A."/>
        </authorList>
    </citation>
    <scope>NUCLEOTIDE SEQUENCE [LARGE SCALE GENOMIC DNA]</scope>
    <source>
        <strain evidence="7 8">025E</strain>
    </source>
</reference>
<comment type="caution">
    <text evidence="5">Lacks conserved residue(s) required for the propagation of feature annotation.</text>
</comment>
<evidence type="ECO:0000313" key="7">
    <source>
        <dbReference type="EMBL" id="RNF19833.1"/>
    </source>
</evidence>
<dbReference type="GeneID" id="40317683"/>
<feature type="domain" description="SAM-dependent MTase RsmB/NOP-type" evidence="6">
    <location>
        <begin position="59"/>
        <end position="504"/>
    </location>
</feature>
<dbReference type="EMBL" id="MKKU01000195">
    <property type="protein sequence ID" value="RNF19833.1"/>
    <property type="molecule type" value="Genomic_DNA"/>
</dbReference>
<feature type="active site" description="Nucleophile" evidence="5">
    <location>
        <position position="388"/>
    </location>
</feature>
<dbReference type="PANTHER" id="PTHR22807:SF16">
    <property type="entry name" value="SAM-DEPENDENT MTASE RSMB_NOP-TYPE DOMAIN-CONTAINING PROTEIN"/>
    <property type="match status" value="1"/>
</dbReference>
<evidence type="ECO:0000256" key="4">
    <source>
        <dbReference type="ARBA" id="ARBA00022884"/>
    </source>
</evidence>
<keyword evidence="1 5" id="KW-0489">Methyltransferase</keyword>
<protein>
    <recommendedName>
        <fullName evidence="6">SAM-dependent MTase RsmB/NOP-type domain-containing protein</fullName>
    </recommendedName>
</protein>
<sequence>MDAPYDAATPEYPETFTEDFVRYCRSHHLPPQLFYELSKVLETIPRYIRLRPQRMRDLVTPAEEDNVALEDATSRRRCQIKAGIAASFGISSASVEEVEWLPDPYCYAVPRGVAMCRAALYQSGTVSAMDAASMAAVVALRPSQGDLVWDVCCSPGMKMSLIADAIGEAGVAVGTDISLPRLFTARSVLKKHPVGNVCLFAADGTSFSLKAAAAALDETPSSPKGGRNGLTLWEERQLRRLQKRQHESTVGAAATSSGVKVENKIMVAFSTDPARERLYRIVDRMNEDHGFDRVLVDAECSHDGSLAHIFLSDATRKPFAAGEDALTPAPAGIDNAHRMQRLNLALQPDNTDPELREGSSALMRLQLGLIQNGYAQLKPGGTLVYCTCSFTYQQNELVVQEAVSRVNSSKEMKQQYKGEAVICHPFSYTHETVSPESISPIVRLTDAQAKYLQQRLKEDADPYGICLAGEEESSNAGRHIFTGVRFWPRAFATSFQFIAKIWKRPLPPSSNE</sequence>
<dbReference type="PROSITE" id="PS51686">
    <property type="entry name" value="SAM_MT_RSMB_NOP"/>
    <property type="match status" value="1"/>
</dbReference>
<accession>A0A422PQ12</accession>
<comment type="similarity">
    <text evidence="5">Belongs to the class I-like SAM-binding methyltransferase superfamily. RsmB/NOP family.</text>
</comment>
<dbReference type="OrthoDB" id="427002at2759"/>
<keyword evidence="2 5" id="KW-0808">Transferase</keyword>
<dbReference type="InterPro" id="IPR001678">
    <property type="entry name" value="MeTrfase_RsmB-F_NOP2_dom"/>
</dbReference>
<dbReference type="InterPro" id="IPR049560">
    <property type="entry name" value="MeTrfase_RsmB-F_NOP2_cat"/>
</dbReference>
<dbReference type="InterPro" id="IPR029063">
    <property type="entry name" value="SAM-dependent_MTases_sf"/>
</dbReference>
<feature type="binding site" evidence="5">
    <location>
        <position position="176"/>
    </location>
    <ligand>
        <name>S-adenosyl-L-methionine</name>
        <dbReference type="ChEBI" id="CHEBI:59789"/>
    </ligand>
</feature>
<proteinExistence type="inferred from homology"/>
<comment type="caution">
    <text evidence="7">The sequence shown here is derived from an EMBL/GenBank/DDBJ whole genome shotgun (WGS) entry which is preliminary data.</text>
</comment>
<feature type="binding site" evidence="5">
    <location>
        <position position="297"/>
    </location>
    <ligand>
        <name>S-adenosyl-L-methionine</name>
        <dbReference type="ChEBI" id="CHEBI:59789"/>
    </ligand>
</feature>
<evidence type="ECO:0000313" key="8">
    <source>
        <dbReference type="Proteomes" id="UP000284403"/>
    </source>
</evidence>
<dbReference type="AlphaFoldDB" id="A0A422PQ12"/>
<evidence type="ECO:0000256" key="2">
    <source>
        <dbReference type="ARBA" id="ARBA00022679"/>
    </source>
</evidence>
<evidence type="ECO:0000256" key="3">
    <source>
        <dbReference type="ARBA" id="ARBA00022691"/>
    </source>
</evidence>
<feature type="binding site" evidence="5">
    <location>
        <position position="203"/>
    </location>
    <ligand>
        <name>S-adenosyl-L-methionine</name>
        <dbReference type="ChEBI" id="CHEBI:59789"/>
    </ligand>
</feature>
<evidence type="ECO:0000256" key="1">
    <source>
        <dbReference type="ARBA" id="ARBA00022603"/>
    </source>
</evidence>
<gene>
    <name evidence="7" type="ORF">Tco025E_04072</name>
</gene>
<keyword evidence="8" id="KW-1185">Reference proteome</keyword>
<dbReference type="PRINTS" id="PR02008">
    <property type="entry name" value="RCMTFAMILY"/>
</dbReference>
<dbReference type="GO" id="GO:0001510">
    <property type="term" value="P:RNA methylation"/>
    <property type="evidence" value="ECO:0007669"/>
    <property type="project" value="InterPro"/>
</dbReference>
<keyword evidence="4 5" id="KW-0694">RNA-binding</keyword>
<dbReference type="Pfam" id="PF01189">
    <property type="entry name" value="Methyltr_RsmB-F"/>
    <property type="match status" value="2"/>
</dbReference>
<dbReference type="GO" id="GO:0003723">
    <property type="term" value="F:RNA binding"/>
    <property type="evidence" value="ECO:0007669"/>
    <property type="project" value="UniProtKB-UniRule"/>
</dbReference>
<dbReference type="InterPro" id="IPR023267">
    <property type="entry name" value="RCMT"/>
</dbReference>
<dbReference type="Proteomes" id="UP000284403">
    <property type="component" value="Unassembled WGS sequence"/>
</dbReference>
<evidence type="ECO:0000259" key="6">
    <source>
        <dbReference type="PROSITE" id="PS51686"/>
    </source>
</evidence>